<dbReference type="PANTHER" id="PTHR33221">
    <property type="entry name" value="WINGED HELIX-TURN-HELIX TRANSCRIPTIONAL REGULATOR, RRF2 FAMILY"/>
    <property type="match status" value="1"/>
</dbReference>
<evidence type="ECO:0000256" key="1">
    <source>
        <dbReference type="SAM" id="MobiDB-lite"/>
    </source>
</evidence>
<dbReference type="GO" id="GO:0005829">
    <property type="term" value="C:cytosol"/>
    <property type="evidence" value="ECO:0007669"/>
    <property type="project" value="TreeGrafter"/>
</dbReference>
<proteinExistence type="predicted"/>
<organism evidence="2 3">
    <name type="scientific">Desulfovibrio desulfuricans</name>
    <dbReference type="NCBI Taxonomy" id="876"/>
    <lineage>
        <taxon>Bacteria</taxon>
        <taxon>Pseudomonadati</taxon>
        <taxon>Thermodesulfobacteriota</taxon>
        <taxon>Desulfovibrionia</taxon>
        <taxon>Desulfovibrionales</taxon>
        <taxon>Desulfovibrionaceae</taxon>
        <taxon>Desulfovibrio</taxon>
    </lineage>
</organism>
<dbReference type="Proteomes" id="UP000297065">
    <property type="component" value="Chromosome"/>
</dbReference>
<dbReference type="OrthoDB" id="9800519at2"/>
<dbReference type="InterPro" id="IPR036390">
    <property type="entry name" value="WH_DNA-bd_sf"/>
</dbReference>
<protein>
    <submittedName>
        <fullName evidence="2">Rrf2 family transcriptional regulator</fullName>
    </submittedName>
</protein>
<reference evidence="2 3" key="1">
    <citation type="submission" date="2019-02" db="EMBL/GenBank/DDBJ databases">
        <title>Complete Genome Sequence of Desulfovibrio desulfuricans IC1, a Sulfonate Utilizing Anaerobe.</title>
        <authorList>
            <person name="Day L.A."/>
            <person name="De Leon K.B."/>
            <person name="Wall J.D."/>
        </authorList>
    </citation>
    <scope>NUCLEOTIDE SEQUENCE [LARGE SCALE GENOMIC DNA]</scope>
    <source>
        <strain evidence="2 3">IC1</strain>
    </source>
</reference>
<feature type="region of interest" description="Disordered" evidence="1">
    <location>
        <begin position="163"/>
        <end position="182"/>
    </location>
</feature>
<dbReference type="RefSeq" id="WP_136399367.1">
    <property type="nucleotide sequence ID" value="NZ_CP036295.1"/>
</dbReference>
<evidence type="ECO:0000313" key="3">
    <source>
        <dbReference type="Proteomes" id="UP000297065"/>
    </source>
</evidence>
<name>A0A4P7UKP5_DESDE</name>
<dbReference type="PANTHER" id="PTHR33221:SF15">
    <property type="entry name" value="HTH-TYPE TRANSCRIPTIONAL REGULATOR YWGB-RELATED"/>
    <property type="match status" value="1"/>
</dbReference>
<evidence type="ECO:0000313" key="2">
    <source>
        <dbReference type="EMBL" id="QCC85181.1"/>
    </source>
</evidence>
<accession>A0A4P7UKP5</accession>
<gene>
    <name evidence="2" type="ORF">DDIC_04650</name>
</gene>
<dbReference type="SUPFAM" id="SSF46785">
    <property type="entry name" value="Winged helix' DNA-binding domain"/>
    <property type="match status" value="1"/>
</dbReference>
<dbReference type="EMBL" id="CP036295">
    <property type="protein sequence ID" value="QCC85181.1"/>
    <property type="molecule type" value="Genomic_DNA"/>
</dbReference>
<dbReference type="InterPro" id="IPR000944">
    <property type="entry name" value="Tscrpt_reg_Rrf2"/>
</dbReference>
<feature type="compositionally biased region" description="Polar residues" evidence="1">
    <location>
        <begin position="124"/>
        <end position="134"/>
    </location>
</feature>
<dbReference type="GO" id="GO:0003700">
    <property type="term" value="F:DNA-binding transcription factor activity"/>
    <property type="evidence" value="ECO:0007669"/>
    <property type="project" value="TreeGrafter"/>
</dbReference>
<sequence>MRISTMACHALHLLLCLSEQSEDIPASASELSVCTGISEKFVQKIMRLLQAEGIVKSVRGIAGGHMLARTPDEITLADIIFAVEGGISLPGVNQAAPVGKVAFDAWDKVARSMHSSLEAVTLGSVRQSSASTQRHATRRRVAQPSSPLLPETDFGGTNAKAYSLGRQRCRKPKQAVPNPSAV</sequence>
<dbReference type="NCBIfam" id="TIGR00738">
    <property type="entry name" value="rrf2_super"/>
    <property type="match status" value="1"/>
</dbReference>
<dbReference type="AlphaFoldDB" id="A0A4P7UKP5"/>
<dbReference type="Pfam" id="PF02082">
    <property type="entry name" value="Rrf2"/>
    <property type="match status" value="1"/>
</dbReference>
<feature type="region of interest" description="Disordered" evidence="1">
    <location>
        <begin position="122"/>
        <end position="157"/>
    </location>
</feature>
<dbReference type="PROSITE" id="PS51197">
    <property type="entry name" value="HTH_RRF2_2"/>
    <property type="match status" value="1"/>
</dbReference>
<dbReference type="Gene3D" id="1.10.10.10">
    <property type="entry name" value="Winged helix-like DNA-binding domain superfamily/Winged helix DNA-binding domain"/>
    <property type="match status" value="1"/>
</dbReference>
<dbReference type="InterPro" id="IPR036388">
    <property type="entry name" value="WH-like_DNA-bd_sf"/>
</dbReference>